<sequence>MVSFFLIYPFSKSIQILSPFREILLYCGYLY</sequence>
<proteinExistence type="predicted"/>
<organism evidence="1">
    <name type="scientific">Siphoviridae sp. ctHip2</name>
    <dbReference type="NCBI Taxonomy" id="2827830"/>
    <lineage>
        <taxon>Viruses</taxon>
        <taxon>Duplodnaviria</taxon>
        <taxon>Heunggongvirae</taxon>
        <taxon>Uroviricota</taxon>
        <taxon>Caudoviricetes</taxon>
    </lineage>
</organism>
<accession>A0A8S5RVB7</accession>
<name>A0A8S5RVB7_9CAUD</name>
<dbReference type="EMBL" id="BK032497">
    <property type="protein sequence ID" value="DAF42701.1"/>
    <property type="molecule type" value="Genomic_DNA"/>
</dbReference>
<protein>
    <submittedName>
        <fullName evidence="1">Uncharacterized protein</fullName>
    </submittedName>
</protein>
<evidence type="ECO:0000313" key="1">
    <source>
        <dbReference type="EMBL" id="DAF42701.1"/>
    </source>
</evidence>
<reference evidence="1" key="1">
    <citation type="journal article" date="2021" name="Proc. Natl. Acad. Sci. U.S.A.">
        <title>A Catalog of Tens of Thousands of Viruses from Human Metagenomes Reveals Hidden Associations with Chronic Diseases.</title>
        <authorList>
            <person name="Tisza M.J."/>
            <person name="Buck C.B."/>
        </authorList>
    </citation>
    <scope>NUCLEOTIDE SEQUENCE</scope>
    <source>
        <strain evidence="1">CtHip2</strain>
    </source>
</reference>